<organism evidence="3 4">
    <name type="scientific">Holdemanella biformis</name>
    <dbReference type="NCBI Taxonomy" id="1735"/>
    <lineage>
        <taxon>Bacteria</taxon>
        <taxon>Bacillati</taxon>
        <taxon>Bacillota</taxon>
        <taxon>Erysipelotrichia</taxon>
        <taxon>Erysipelotrichales</taxon>
        <taxon>Erysipelotrichaceae</taxon>
        <taxon>Holdemanella</taxon>
    </lineage>
</organism>
<evidence type="ECO:0000256" key="1">
    <source>
        <dbReference type="SAM" id="MobiDB-lite"/>
    </source>
</evidence>
<feature type="compositionally biased region" description="Polar residues" evidence="1">
    <location>
        <begin position="63"/>
        <end position="81"/>
    </location>
</feature>
<accession>A0A395W8U8</accession>
<dbReference type="Proteomes" id="UP000265489">
    <property type="component" value="Unassembled WGS sequence"/>
</dbReference>
<feature type="chain" id="PRO_5017444772" evidence="2">
    <location>
        <begin position="28"/>
        <end position="171"/>
    </location>
</feature>
<dbReference type="AlphaFoldDB" id="A0A395W8U8"/>
<dbReference type="PROSITE" id="PS51257">
    <property type="entry name" value="PROKAR_LIPOPROTEIN"/>
    <property type="match status" value="1"/>
</dbReference>
<reference evidence="3 4" key="1">
    <citation type="submission" date="2018-08" db="EMBL/GenBank/DDBJ databases">
        <title>A genome reference for cultivated species of the human gut microbiota.</title>
        <authorList>
            <person name="Zou Y."/>
            <person name="Xue W."/>
            <person name="Luo G."/>
        </authorList>
    </citation>
    <scope>NUCLEOTIDE SEQUENCE [LARGE SCALE GENOMIC DNA]</scope>
    <source>
        <strain evidence="3 4">AF15-20</strain>
    </source>
</reference>
<dbReference type="RefSeq" id="WP_118325025.1">
    <property type="nucleotide sequence ID" value="NZ_QRYH01000008.1"/>
</dbReference>
<sequence length="171" mass="19388">MLNKKVFSTMFLLSALLVGCSSTNDFSDDKVKNNKEKVKVVEEQKEQNKESNENESIEENSNANDQVTGYNEQIESNSNDTYVPEVKETPQPEDNEEREIILVPETIPACDDTIPYGAYTSYDEANSAAKAALNEAFFAEGWMNGHYGIDTHQTECGTIYYTYWYEEFVGN</sequence>
<evidence type="ECO:0000256" key="2">
    <source>
        <dbReference type="SAM" id="SignalP"/>
    </source>
</evidence>
<proteinExistence type="predicted"/>
<dbReference type="GeneID" id="66579473"/>
<feature type="signal peptide" evidence="2">
    <location>
        <begin position="1"/>
        <end position="27"/>
    </location>
</feature>
<protein>
    <submittedName>
        <fullName evidence="3">Uncharacterized protein</fullName>
    </submittedName>
</protein>
<keyword evidence="2" id="KW-0732">Signal</keyword>
<gene>
    <name evidence="3" type="ORF">DWW32_05295</name>
</gene>
<feature type="compositionally biased region" description="Basic and acidic residues" evidence="1">
    <location>
        <begin position="41"/>
        <end position="52"/>
    </location>
</feature>
<evidence type="ECO:0000313" key="3">
    <source>
        <dbReference type="EMBL" id="RGU92215.1"/>
    </source>
</evidence>
<feature type="region of interest" description="Disordered" evidence="1">
    <location>
        <begin position="41"/>
        <end position="95"/>
    </location>
</feature>
<dbReference type="EMBL" id="QRYQ01000007">
    <property type="protein sequence ID" value="RGU92215.1"/>
    <property type="molecule type" value="Genomic_DNA"/>
</dbReference>
<comment type="caution">
    <text evidence="3">The sequence shown here is derived from an EMBL/GenBank/DDBJ whole genome shotgun (WGS) entry which is preliminary data.</text>
</comment>
<evidence type="ECO:0000313" key="4">
    <source>
        <dbReference type="Proteomes" id="UP000265489"/>
    </source>
</evidence>
<name>A0A395W8U8_9FIRM</name>